<dbReference type="KEGG" id="taz:TREAZ_1766"/>
<dbReference type="Pfam" id="PF07929">
    <property type="entry name" value="PRiA4_ORF3"/>
    <property type="match status" value="1"/>
</dbReference>
<dbReference type="AlphaFoldDB" id="F5YC32"/>
<dbReference type="SUPFAM" id="SSF159941">
    <property type="entry name" value="MM3350-like"/>
    <property type="match status" value="1"/>
</dbReference>
<evidence type="ECO:0000313" key="2">
    <source>
        <dbReference type="EMBL" id="AEF83353.1"/>
    </source>
</evidence>
<dbReference type="OrthoDB" id="354079at2"/>
<dbReference type="InterPro" id="IPR024047">
    <property type="entry name" value="MM3350-like_sf"/>
</dbReference>
<dbReference type="STRING" id="545695.TREAZ_1766"/>
<dbReference type="EMBL" id="CP001841">
    <property type="protein sequence ID" value="AEF83353.1"/>
    <property type="molecule type" value="Genomic_DNA"/>
</dbReference>
<accession>F5YC32</accession>
<reference evidence="3" key="1">
    <citation type="submission" date="2009-12" db="EMBL/GenBank/DDBJ databases">
        <title>Complete sequence of Treponema azotonutricium strain ZAS-9.</title>
        <authorList>
            <person name="Tetu S.G."/>
            <person name="Matson E."/>
            <person name="Ren Q."/>
            <person name="Seshadri R."/>
            <person name="Elbourne L."/>
            <person name="Hassan K.A."/>
            <person name="Durkin A."/>
            <person name="Radune D."/>
            <person name="Mohamoud Y."/>
            <person name="Shay R."/>
            <person name="Jin S."/>
            <person name="Zhang X."/>
            <person name="Lucey K."/>
            <person name="Ballor N.R."/>
            <person name="Ottesen E."/>
            <person name="Rosenthal R."/>
            <person name="Allen A."/>
            <person name="Leadbetter J.R."/>
            <person name="Paulsen I.T."/>
        </authorList>
    </citation>
    <scope>NUCLEOTIDE SEQUENCE [LARGE SCALE GENOMIC DNA]</scope>
    <source>
        <strain evidence="3">ATCC BAA-888 / DSM 13862 / ZAS-9</strain>
    </source>
</reference>
<proteinExistence type="predicted"/>
<keyword evidence="3" id="KW-1185">Reference proteome</keyword>
<dbReference type="HOGENOM" id="CLU_408226_0_0_12"/>
<name>F5YC32_LEAAZ</name>
<dbReference type="InterPro" id="IPR012912">
    <property type="entry name" value="Plasmid_pRiA4b_Orf3-like"/>
</dbReference>
<dbReference type="Gene3D" id="3.10.290.30">
    <property type="entry name" value="MM3350-like"/>
    <property type="match status" value="1"/>
</dbReference>
<evidence type="ECO:0000259" key="1">
    <source>
        <dbReference type="Pfam" id="PF07929"/>
    </source>
</evidence>
<organism evidence="2 3">
    <name type="scientific">Leadbettera azotonutricia (strain ATCC BAA-888 / DSM 13862 / ZAS-9)</name>
    <name type="common">Treponema azotonutricium</name>
    <dbReference type="NCBI Taxonomy" id="545695"/>
    <lineage>
        <taxon>Bacteria</taxon>
        <taxon>Pseudomonadati</taxon>
        <taxon>Spirochaetota</taxon>
        <taxon>Spirochaetia</taxon>
        <taxon>Spirochaetales</taxon>
        <taxon>Breznakiellaceae</taxon>
        <taxon>Leadbettera</taxon>
    </lineage>
</organism>
<dbReference type="PANTHER" id="PTHR41878">
    <property type="entry name" value="LEXA REPRESSOR-RELATED"/>
    <property type="match status" value="1"/>
</dbReference>
<dbReference type="Proteomes" id="UP000009222">
    <property type="component" value="Chromosome"/>
</dbReference>
<dbReference type="eggNOG" id="COG4974">
    <property type="taxonomic scope" value="Bacteria"/>
</dbReference>
<feature type="domain" description="Plasmid pRiA4b Orf3-like" evidence="1">
    <location>
        <begin position="497"/>
        <end position="642"/>
    </location>
</feature>
<gene>
    <name evidence="2" type="ordered locus">TREAZ_1766</name>
</gene>
<protein>
    <recommendedName>
        <fullName evidence="1">Plasmid pRiA4b Orf3-like domain-containing protein</fullName>
    </recommendedName>
</protein>
<dbReference type="InParanoid" id="F5YC32"/>
<sequence length="658" mass="75529">MTYSQEDALYDFLDNTTEPFDLEEVVAFVRMVDPKRPSRLADETAAFLESRRLAFRTQERQWLSRRGCFEGASFVISPTRLELLNGILIPGHRCLPFANPEILPQDYSFSWNGAAIPFTNTEGEPEEFYPYYSIFGEEYAPQYIARDNPENEEAFNSDPYDDPAEVSIRTLDMRNIYRETSFVPGDRFVARTLDWRKGSFTLEKANKDEWAAGDLYAWFEAAEAGFEESFRTLGPGPSTEDQIAFAYWCGGRRMREVPAYSLEEFLYEKTDKIETAAYGIETRFWYAGREIPDRKDLDTTQARPDRTGVEDLLWEKKIPVSEYVIQSYIRDSFYRGEKNFSALIERLVPPSVGMEAKERKKLENYFAHVEEEFRSNYNPFTDKAMAPIRQRVGELHTAVIDLAAKLSRGDVDQSWLPKHTFIVLSQIQSHAAGVMEDLDIDDPPPDDELEAMDNSLDSMIETYEDIRELIDEALESFRRNKLTLVRPGSVLGSERLIQLSVGGTEVWRRVIVTEASRLEDLHRIIQVIFGWKNSQIHQFSSEKVMDTNPSIKELGDLGVKELLYEYGTKWTVRVMLLSRYETGEKKPIRCVAGEGAAPPEYIGGPLRFRRFISALEGGNDAERKGAAEELGRDFKPEDFDLEACNQRLNSGLASKRRD</sequence>
<dbReference type="PANTHER" id="PTHR41878:SF1">
    <property type="entry name" value="TNPR PROTEIN"/>
    <property type="match status" value="1"/>
</dbReference>
<evidence type="ECO:0000313" key="3">
    <source>
        <dbReference type="Proteomes" id="UP000009222"/>
    </source>
</evidence>
<reference evidence="2 3" key="2">
    <citation type="journal article" date="2011" name="ISME J.">
        <title>RNA-seq reveals cooperative metabolic interactions between two termite-gut spirochete species in co-culture.</title>
        <authorList>
            <person name="Rosenthal A.Z."/>
            <person name="Matson E.G."/>
            <person name="Eldar A."/>
            <person name="Leadbetter J.R."/>
        </authorList>
    </citation>
    <scope>NUCLEOTIDE SEQUENCE [LARGE SCALE GENOMIC DNA]</scope>
    <source>
        <strain evidence="3">ATCC BAA-888 / DSM 13862 / ZAS-9</strain>
    </source>
</reference>
<dbReference type="RefSeq" id="WP_015710258.1">
    <property type="nucleotide sequence ID" value="NC_015577.1"/>
</dbReference>